<evidence type="ECO:0000259" key="3">
    <source>
        <dbReference type="Pfam" id="PF18912"/>
    </source>
</evidence>
<name>A0A2H0KSV6_9BACT</name>
<dbReference type="Pfam" id="PF18912">
    <property type="entry name" value="DZR_2"/>
    <property type="match status" value="1"/>
</dbReference>
<evidence type="ECO:0000313" key="5">
    <source>
        <dbReference type="Proteomes" id="UP000231550"/>
    </source>
</evidence>
<proteinExistence type="inferred from homology"/>
<evidence type="ECO:0000256" key="1">
    <source>
        <dbReference type="ARBA" id="ARBA00008007"/>
    </source>
</evidence>
<dbReference type="InterPro" id="IPR029057">
    <property type="entry name" value="PRTase-like"/>
</dbReference>
<evidence type="ECO:0000313" key="4">
    <source>
        <dbReference type="EMBL" id="PIQ74375.1"/>
    </source>
</evidence>
<dbReference type="SUPFAM" id="SSF53271">
    <property type="entry name" value="PRTase-like"/>
    <property type="match status" value="1"/>
</dbReference>
<dbReference type="PANTHER" id="PTHR47505:SF1">
    <property type="entry name" value="DNA UTILIZATION PROTEIN YHGH"/>
    <property type="match status" value="1"/>
</dbReference>
<comment type="similarity">
    <text evidence="1">Belongs to the ComF/GntX family.</text>
</comment>
<reference evidence="4 5" key="1">
    <citation type="submission" date="2017-09" db="EMBL/GenBank/DDBJ databases">
        <title>Depth-based differentiation of microbial function through sediment-hosted aquifers and enrichment of novel symbionts in the deep terrestrial subsurface.</title>
        <authorList>
            <person name="Probst A.J."/>
            <person name="Ladd B."/>
            <person name="Jarett J.K."/>
            <person name="Geller-Mcgrath D.E."/>
            <person name="Sieber C.M."/>
            <person name="Emerson J.B."/>
            <person name="Anantharaman K."/>
            <person name="Thomas B.C."/>
            <person name="Malmstrom R."/>
            <person name="Stieglmeier M."/>
            <person name="Klingl A."/>
            <person name="Woyke T."/>
            <person name="Ryan C.M."/>
            <person name="Banfield J.F."/>
        </authorList>
    </citation>
    <scope>NUCLEOTIDE SEQUENCE [LARGE SCALE GENOMIC DNA]</scope>
    <source>
        <strain evidence="4">CG11_big_fil_rev_8_21_14_0_20_44_10</strain>
    </source>
</reference>
<dbReference type="AlphaFoldDB" id="A0A2H0KSV6"/>
<evidence type="ECO:0008006" key="6">
    <source>
        <dbReference type="Google" id="ProtNLM"/>
    </source>
</evidence>
<sequence length="248" mass="28492">MWQQSVNFVLDLLFPKICFSCGREGSYICPACLEKIEINNHPRCFVCGKRSPDNRTCQECKHKTNLTGVIAASSWDNQILRQLIYEYKYRFIKDLAKPLSQIMIARLKTDYLTTCETDKLIFTPVPLHRQRFQWRGFNQAELLAKEIANHFEAPLIQLLERSRNTQPQAEIKKQKERKDNVKEAFLLNKTFAPLGARSAIINNLPLLKEKTVIIVDDITTTGSTLEECATALKPLKPKEIWGLVLARG</sequence>
<organism evidence="4 5">
    <name type="scientific">Candidatus Portnoybacteria bacterium CG11_big_fil_rev_8_21_14_0_20_44_10</name>
    <dbReference type="NCBI Taxonomy" id="1974818"/>
    <lineage>
        <taxon>Bacteria</taxon>
        <taxon>Candidatus Portnoyibacteriota</taxon>
    </lineage>
</organism>
<accession>A0A2H0KSV6</accession>
<dbReference type="CDD" id="cd06223">
    <property type="entry name" value="PRTases_typeI"/>
    <property type="match status" value="1"/>
</dbReference>
<dbReference type="PANTHER" id="PTHR47505">
    <property type="entry name" value="DNA UTILIZATION PROTEIN YHGH"/>
    <property type="match status" value="1"/>
</dbReference>
<dbReference type="Pfam" id="PF00156">
    <property type="entry name" value="Pribosyltran"/>
    <property type="match status" value="1"/>
</dbReference>
<dbReference type="InterPro" id="IPR051910">
    <property type="entry name" value="ComF/GntX_DNA_util-trans"/>
</dbReference>
<gene>
    <name evidence="4" type="ORF">COV85_02485</name>
</gene>
<feature type="domain" description="Double zinc ribbon" evidence="3">
    <location>
        <begin position="9"/>
        <end position="61"/>
    </location>
</feature>
<comment type="caution">
    <text evidence="4">The sequence shown here is derived from an EMBL/GenBank/DDBJ whole genome shotgun (WGS) entry which is preliminary data.</text>
</comment>
<evidence type="ECO:0000259" key="2">
    <source>
        <dbReference type="Pfam" id="PF00156"/>
    </source>
</evidence>
<feature type="domain" description="Phosphoribosyltransferase" evidence="2">
    <location>
        <begin position="141"/>
        <end position="241"/>
    </location>
</feature>
<dbReference type="EMBL" id="PCVN01000060">
    <property type="protein sequence ID" value="PIQ74375.1"/>
    <property type="molecule type" value="Genomic_DNA"/>
</dbReference>
<dbReference type="Gene3D" id="3.40.50.2020">
    <property type="match status" value="1"/>
</dbReference>
<dbReference type="InterPro" id="IPR000836">
    <property type="entry name" value="PRTase_dom"/>
</dbReference>
<protein>
    <recommendedName>
        <fullName evidence="6">Phosphoribosyltransferase domain-containing protein</fullName>
    </recommendedName>
</protein>
<dbReference type="InterPro" id="IPR044005">
    <property type="entry name" value="DZR_2"/>
</dbReference>
<dbReference type="Proteomes" id="UP000231550">
    <property type="component" value="Unassembled WGS sequence"/>
</dbReference>